<reference evidence="7 8" key="1">
    <citation type="submission" date="2021-03" db="EMBL/GenBank/DDBJ databases">
        <authorList>
            <person name="King G.J."/>
            <person name="Bancroft I."/>
            <person name="Baten A."/>
            <person name="Bloomfield J."/>
            <person name="Borpatragohain P."/>
            <person name="He Z."/>
            <person name="Irish N."/>
            <person name="Irwin J."/>
            <person name="Liu K."/>
            <person name="Mauleon R.P."/>
            <person name="Moore J."/>
            <person name="Morris R."/>
            <person name="Ostergaard L."/>
            <person name="Wang B."/>
            <person name="Wells R."/>
        </authorList>
    </citation>
    <scope>NUCLEOTIDE SEQUENCE [LARGE SCALE GENOMIC DNA]</scope>
    <source>
        <strain evidence="7">R-o-18</strain>
        <tissue evidence="7">Leaf</tissue>
    </source>
</reference>
<organism evidence="7 8">
    <name type="scientific">Brassica rapa subsp. trilocularis</name>
    <dbReference type="NCBI Taxonomy" id="1813537"/>
    <lineage>
        <taxon>Eukaryota</taxon>
        <taxon>Viridiplantae</taxon>
        <taxon>Streptophyta</taxon>
        <taxon>Embryophyta</taxon>
        <taxon>Tracheophyta</taxon>
        <taxon>Spermatophyta</taxon>
        <taxon>Magnoliopsida</taxon>
        <taxon>eudicotyledons</taxon>
        <taxon>Gunneridae</taxon>
        <taxon>Pentapetalae</taxon>
        <taxon>rosids</taxon>
        <taxon>malvids</taxon>
        <taxon>Brassicales</taxon>
        <taxon>Brassicaceae</taxon>
        <taxon>Brassiceae</taxon>
        <taxon>Brassica</taxon>
    </lineage>
</organism>
<dbReference type="InterPro" id="IPR007650">
    <property type="entry name" value="Zf-FLZ_dom"/>
</dbReference>
<evidence type="ECO:0000313" key="8">
    <source>
        <dbReference type="Proteomes" id="UP000823674"/>
    </source>
</evidence>
<gene>
    <name evidence="7" type="primary">A10p025770.1_BraROA</name>
    <name evidence="7" type="ORF">IGI04_041106</name>
</gene>
<comment type="caution">
    <text evidence="7">The sequence shown here is derived from an EMBL/GenBank/DDBJ whole genome shotgun (WGS) entry which is preliminary data.</text>
</comment>
<evidence type="ECO:0000259" key="6">
    <source>
        <dbReference type="PROSITE" id="PS51795"/>
    </source>
</evidence>
<feature type="domain" description="FLZ-type" evidence="6">
    <location>
        <begin position="181"/>
        <end position="224"/>
    </location>
</feature>
<evidence type="ECO:0000313" key="7">
    <source>
        <dbReference type="EMBL" id="KAG5376510.1"/>
    </source>
</evidence>
<sequence>MLSKRTHPMIGKISELLVGVNRSAAAATPFFDVLMTSPKSPLDFKILPQISQRNSSKRFYDDNLGGSVGLGIVAALENSTTRLITRSEPNQPNRSDPVQFMSHERSTDEEEDEEMFIMDEEDYTLVTCHHAPSGSCSTRVYDRDGFECFASKINEDRRERLFVVDVGTESPENSPEFKGLGFLSSCYLCRKKLHGQDIFIYRGEKAFCSSECRSSHIANVERKERCRSKFSTSPYTAGQIFSSGVLVFHLDYLRYKQPQSAATPASAAPNQHCFLSPDR</sequence>
<dbReference type="Pfam" id="PF04570">
    <property type="entry name" value="zf-FLZ"/>
    <property type="match status" value="1"/>
</dbReference>
<keyword evidence="2" id="KW-0479">Metal-binding</keyword>
<keyword evidence="8" id="KW-1185">Reference proteome</keyword>
<feature type="compositionally biased region" description="Polar residues" evidence="5">
    <location>
        <begin position="85"/>
        <end position="96"/>
    </location>
</feature>
<accession>A0ABQ7KSN9</accession>
<dbReference type="EMBL" id="JADBGQ010000010">
    <property type="protein sequence ID" value="KAG5376510.1"/>
    <property type="molecule type" value="Genomic_DNA"/>
</dbReference>
<proteinExistence type="inferred from homology"/>
<comment type="similarity">
    <text evidence="1">Belongs to the FLZ family.</text>
</comment>
<evidence type="ECO:0000256" key="1">
    <source>
        <dbReference type="ARBA" id="ARBA00009374"/>
    </source>
</evidence>
<dbReference type="PROSITE" id="PS51795">
    <property type="entry name" value="ZF_FLZ"/>
    <property type="match status" value="1"/>
</dbReference>
<evidence type="ECO:0000256" key="2">
    <source>
        <dbReference type="ARBA" id="ARBA00022723"/>
    </source>
</evidence>
<evidence type="ECO:0000256" key="5">
    <source>
        <dbReference type="SAM" id="MobiDB-lite"/>
    </source>
</evidence>
<protein>
    <recommendedName>
        <fullName evidence="6">FLZ-type domain-containing protein</fullName>
    </recommendedName>
</protein>
<dbReference type="InterPro" id="IPR044604">
    <property type="entry name" value="FLZ12/13/14"/>
</dbReference>
<evidence type="ECO:0000256" key="4">
    <source>
        <dbReference type="PROSITE-ProRule" id="PRU01131"/>
    </source>
</evidence>
<dbReference type="PANTHER" id="PTHR47208:SF3">
    <property type="entry name" value="FCS-LIKE ZINC FINGER 14"/>
    <property type="match status" value="1"/>
</dbReference>
<feature type="zinc finger region" description="FLZ-type" evidence="4">
    <location>
        <begin position="181"/>
        <end position="224"/>
    </location>
</feature>
<dbReference type="Proteomes" id="UP000823674">
    <property type="component" value="Chromosome A10"/>
</dbReference>
<dbReference type="PANTHER" id="PTHR47208">
    <property type="entry name" value="OS02G0174800 PROTEIN"/>
    <property type="match status" value="1"/>
</dbReference>
<evidence type="ECO:0000256" key="3">
    <source>
        <dbReference type="ARBA" id="ARBA00022771"/>
    </source>
</evidence>
<keyword evidence="3" id="KW-0862">Zinc</keyword>
<keyword evidence="3" id="KW-0863">Zinc-finger</keyword>
<name>A0ABQ7KSN9_BRACM</name>
<feature type="region of interest" description="Disordered" evidence="5">
    <location>
        <begin position="85"/>
        <end position="108"/>
    </location>
</feature>